<evidence type="ECO:0008006" key="4">
    <source>
        <dbReference type="Google" id="ProtNLM"/>
    </source>
</evidence>
<accession>A0A1V4ST01</accession>
<feature type="transmembrane region" description="Helical" evidence="1">
    <location>
        <begin position="181"/>
        <end position="202"/>
    </location>
</feature>
<name>A0A1V4ST01_9CLOT</name>
<gene>
    <name evidence="2" type="ORF">CLTHE_22010</name>
</gene>
<evidence type="ECO:0000313" key="3">
    <source>
        <dbReference type="Proteomes" id="UP000191448"/>
    </source>
</evidence>
<evidence type="ECO:0000256" key="1">
    <source>
        <dbReference type="SAM" id="Phobius"/>
    </source>
</evidence>
<reference evidence="2 3" key="1">
    <citation type="submission" date="2016-02" db="EMBL/GenBank/DDBJ databases">
        <title>Genome sequence of Clostridium thermobutyricum DSM 4928.</title>
        <authorList>
            <person name="Poehlein A."/>
            <person name="Daniel R."/>
        </authorList>
    </citation>
    <scope>NUCLEOTIDE SEQUENCE [LARGE SCALE GENOMIC DNA]</scope>
    <source>
        <strain evidence="2 3">DSM 4928</strain>
    </source>
</reference>
<dbReference type="InterPro" id="IPR009574">
    <property type="entry name" value="DUF1189"/>
</dbReference>
<dbReference type="Proteomes" id="UP000191448">
    <property type="component" value="Unassembled WGS sequence"/>
</dbReference>
<feature type="transmembrane region" description="Helical" evidence="1">
    <location>
        <begin position="239"/>
        <end position="257"/>
    </location>
</feature>
<dbReference type="EMBL" id="LTAY01000059">
    <property type="protein sequence ID" value="OPX46964.1"/>
    <property type="molecule type" value="Genomic_DNA"/>
</dbReference>
<evidence type="ECO:0000313" key="2">
    <source>
        <dbReference type="EMBL" id="OPX46964.1"/>
    </source>
</evidence>
<comment type="caution">
    <text evidence="2">The sequence shown here is derived from an EMBL/GenBank/DDBJ whole genome shotgun (WGS) entry which is preliminary data.</text>
</comment>
<dbReference type="RefSeq" id="WP_080023459.1">
    <property type="nucleotide sequence ID" value="NZ_LTAY01000059.1"/>
</dbReference>
<feature type="transmembrane region" description="Helical" evidence="1">
    <location>
        <begin position="30"/>
        <end position="51"/>
    </location>
</feature>
<dbReference type="OrthoDB" id="1935735at2"/>
<keyword evidence="1" id="KW-1133">Transmembrane helix</keyword>
<keyword evidence="1" id="KW-0812">Transmembrane</keyword>
<dbReference type="AlphaFoldDB" id="A0A1V4ST01"/>
<protein>
    <recommendedName>
        <fullName evidence="4">DUF1189 domain-containing protein</fullName>
    </recommendedName>
</protein>
<organism evidence="2 3">
    <name type="scientific">Clostridium thermobutyricum DSM 4928</name>
    <dbReference type="NCBI Taxonomy" id="1121339"/>
    <lineage>
        <taxon>Bacteria</taxon>
        <taxon>Bacillati</taxon>
        <taxon>Bacillota</taxon>
        <taxon>Clostridia</taxon>
        <taxon>Eubacteriales</taxon>
        <taxon>Clostridiaceae</taxon>
        <taxon>Clostridium</taxon>
    </lineage>
</organism>
<feature type="transmembrane region" description="Helical" evidence="1">
    <location>
        <begin position="214"/>
        <end position="233"/>
    </location>
</feature>
<proteinExistence type="predicted"/>
<sequence length="278" mass="31660">MKDNFFVKFKNCLHRLDKFPQYIDQGIGKAIFYGFLISLIFGGILGIYNSYMTNGLINKETTEINNPEYAFNIKDNTFTMAKNPIIINQNGNLIYINDKKTLDDANDIINEYPEDDSYMLVLKNGVKIQSLGMGGNYDYNQVNSKIFNAKEVNNETLAQTIQSAKKYYFGFITIYSIINRFINLIIDSLFVTVVGLIVSIFLGMMVKPTALYSLSIYAATVPFLLSLPIGILYPSISLQYPLIIATAIYVAIILKHIKNDLVNRQRNNKSNNRLNRFL</sequence>
<dbReference type="Pfam" id="PF06691">
    <property type="entry name" value="DUF1189"/>
    <property type="match status" value="1"/>
</dbReference>
<keyword evidence="1" id="KW-0472">Membrane</keyword>